<dbReference type="PANTHER" id="PTHR33133">
    <property type="entry name" value="OS08G0107100 PROTEIN-RELATED"/>
    <property type="match status" value="1"/>
</dbReference>
<feature type="transmembrane region" description="Helical" evidence="1">
    <location>
        <begin position="181"/>
        <end position="204"/>
    </location>
</feature>
<keyword evidence="1" id="KW-0472">Membrane</keyword>
<feature type="transmembrane region" description="Helical" evidence="1">
    <location>
        <begin position="56"/>
        <end position="79"/>
    </location>
</feature>
<feature type="transmembrane region" description="Helical" evidence="1">
    <location>
        <begin position="216"/>
        <end position="237"/>
    </location>
</feature>
<feature type="transmembrane region" description="Helical" evidence="1">
    <location>
        <begin position="266"/>
        <end position="284"/>
    </location>
</feature>
<dbReference type="EMBL" id="PKPP01016364">
    <property type="protein sequence ID" value="PWA37783.1"/>
    <property type="molecule type" value="Genomic_DNA"/>
</dbReference>
<protein>
    <recommendedName>
        <fullName evidence="4">Transmembrane protein</fullName>
    </recommendedName>
</protein>
<gene>
    <name evidence="2" type="ORF">CTI12_AA587660</name>
</gene>
<feature type="transmembrane region" description="Helical" evidence="1">
    <location>
        <begin position="99"/>
        <end position="126"/>
    </location>
</feature>
<sequence length="294" mass="33110">MSSFTRIIHQTTNILNSKPLHFITFSLLFLPLTIFTTTTIQLHFMTTFADITFKTLISSLFIIPSSVTATTALITYTTHKIIHPTETTPLTFISTIKSSFFPLLSTILAETLLLSPFALATLLSFTHVTESVSNAVKFCYLVFLLVYFKGGFGIAAPISVLESKYGFTSLWKSQNQLVGLLRKHVCFIFINVVWLIGVLLWAVVDFQDSKYIMFKWVYAVEVCAVNLLCCLMILQYVVANVVLYEIACGREEDVVKTVEGNGNEGLGYNVVLYLLFVVLLAHWLSSPNFWCSWC</sequence>
<keyword evidence="1" id="KW-0812">Transmembrane</keyword>
<dbReference type="PANTHER" id="PTHR33133:SF1">
    <property type="entry name" value="EXPRESSED PROTEIN-RELATED"/>
    <property type="match status" value="1"/>
</dbReference>
<keyword evidence="1" id="KW-1133">Transmembrane helix</keyword>
<evidence type="ECO:0000256" key="1">
    <source>
        <dbReference type="SAM" id="Phobius"/>
    </source>
</evidence>
<dbReference type="Proteomes" id="UP000245207">
    <property type="component" value="Unassembled WGS sequence"/>
</dbReference>
<accession>A0A2U1KM95</accession>
<evidence type="ECO:0008006" key="4">
    <source>
        <dbReference type="Google" id="ProtNLM"/>
    </source>
</evidence>
<comment type="caution">
    <text evidence="2">The sequence shown here is derived from an EMBL/GenBank/DDBJ whole genome shotgun (WGS) entry which is preliminary data.</text>
</comment>
<keyword evidence="3" id="KW-1185">Reference proteome</keyword>
<feature type="transmembrane region" description="Helical" evidence="1">
    <location>
        <begin position="20"/>
        <end position="44"/>
    </location>
</feature>
<feature type="transmembrane region" description="Helical" evidence="1">
    <location>
        <begin position="138"/>
        <end position="161"/>
    </location>
</feature>
<evidence type="ECO:0000313" key="2">
    <source>
        <dbReference type="EMBL" id="PWA37783.1"/>
    </source>
</evidence>
<reference evidence="2 3" key="1">
    <citation type="journal article" date="2018" name="Mol. Plant">
        <title>The genome of Artemisia annua provides insight into the evolution of Asteraceae family and artemisinin biosynthesis.</title>
        <authorList>
            <person name="Shen Q."/>
            <person name="Zhang L."/>
            <person name="Liao Z."/>
            <person name="Wang S."/>
            <person name="Yan T."/>
            <person name="Shi P."/>
            <person name="Liu M."/>
            <person name="Fu X."/>
            <person name="Pan Q."/>
            <person name="Wang Y."/>
            <person name="Lv Z."/>
            <person name="Lu X."/>
            <person name="Zhang F."/>
            <person name="Jiang W."/>
            <person name="Ma Y."/>
            <person name="Chen M."/>
            <person name="Hao X."/>
            <person name="Li L."/>
            <person name="Tang Y."/>
            <person name="Lv G."/>
            <person name="Zhou Y."/>
            <person name="Sun X."/>
            <person name="Brodelius P.E."/>
            <person name="Rose J.K.C."/>
            <person name="Tang K."/>
        </authorList>
    </citation>
    <scope>NUCLEOTIDE SEQUENCE [LARGE SCALE GENOMIC DNA]</scope>
    <source>
        <strain evidence="3">cv. Huhao1</strain>
        <tissue evidence="2">Leaf</tissue>
    </source>
</reference>
<name>A0A2U1KM95_ARTAN</name>
<organism evidence="2 3">
    <name type="scientific">Artemisia annua</name>
    <name type="common">Sweet wormwood</name>
    <dbReference type="NCBI Taxonomy" id="35608"/>
    <lineage>
        <taxon>Eukaryota</taxon>
        <taxon>Viridiplantae</taxon>
        <taxon>Streptophyta</taxon>
        <taxon>Embryophyta</taxon>
        <taxon>Tracheophyta</taxon>
        <taxon>Spermatophyta</taxon>
        <taxon>Magnoliopsida</taxon>
        <taxon>eudicotyledons</taxon>
        <taxon>Gunneridae</taxon>
        <taxon>Pentapetalae</taxon>
        <taxon>asterids</taxon>
        <taxon>campanulids</taxon>
        <taxon>Asterales</taxon>
        <taxon>Asteraceae</taxon>
        <taxon>Asteroideae</taxon>
        <taxon>Anthemideae</taxon>
        <taxon>Artemisiinae</taxon>
        <taxon>Artemisia</taxon>
    </lineage>
</organism>
<dbReference type="AlphaFoldDB" id="A0A2U1KM95"/>
<proteinExistence type="predicted"/>
<evidence type="ECO:0000313" key="3">
    <source>
        <dbReference type="Proteomes" id="UP000245207"/>
    </source>
</evidence>